<proteinExistence type="predicted"/>
<protein>
    <submittedName>
        <fullName evidence="1">Uncharacterized protein</fullName>
    </submittedName>
</protein>
<sequence>MSAINETNALPSLSDFQTLKPESDAVSDLPLSGWFRRCFCFCGARCFSWVTVTFWRRLILETSIDLRKTYRGVDIRMLPVTGKSQMVPYLGRKSPNLSWYPFTAGRPRTVEGDFPKDASLDQASVLPSRISRSSTSPPSSNLML</sequence>
<keyword evidence="2" id="KW-1185">Reference proteome</keyword>
<organism evidence="1 2">
    <name type="scientific">Elysia crispata</name>
    <name type="common">lettuce slug</name>
    <dbReference type="NCBI Taxonomy" id="231223"/>
    <lineage>
        <taxon>Eukaryota</taxon>
        <taxon>Metazoa</taxon>
        <taxon>Spiralia</taxon>
        <taxon>Lophotrochozoa</taxon>
        <taxon>Mollusca</taxon>
        <taxon>Gastropoda</taxon>
        <taxon>Heterobranchia</taxon>
        <taxon>Euthyneura</taxon>
        <taxon>Panpulmonata</taxon>
        <taxon>Sacoglossa</taxon>
        <taxon>Placobranchoidea</taxon>
        <taxon>Plakobranchidae</taxon>
        <taxon>Elysia</taxon>
    </lineage>
</organism>
<evidence type="ECO:0000313" key="1">
    <source>
        <dbReference type="EMBL" id="KAK3734328.1"/>
    </source>
</evidence>
<dbReference type="EMBL" id="JAWDGP010006855">
    <property type="protein sequence ID" value="KAK3734328.1"/>
    <property type="molecule type" value="Genomic_DNA"/>
</dbReference>
<accession>A0AAE1CTG6</accession>
<dbReference type="AlphaFoldDB" id="A0AAE1CTG6"/>
<evidence type="ECO:0000313" key="2">
    <source>
        <dbReference type="Proteomes" id="UP001283361"/>
    </source>
</evidence>
<name>A0AAE1CTG6_9GAST</name>
<comment type="caution">
    <text evidence="1">The sequence shown here is derived from an EMBL/GenBank/DDBJ whole genome shotgun (WGS) entry which is preliminary data.</text>
</comment>
<dbReference type="Proteomes" id="UP001283361">
    <property type="component" value="Unassembled WGS sequence"/>
</dbReference>
<gene>
    <name evidence="1" type="ORF">RRG08_058483</name>
</gene>
<reference evidence="1" key="1">
    <citation type="journal article" date="2023" name="G3 (Bethesda)">
        <title>A reference genome for the long-term kleptoplast-retaining sea slug Elysia crispata morphotype clarki.</title>
        <authorList>
            <person name="Eastman K.E."/>
            <person name="Pendleton A.L."/>
            <person name="Shaikh M.A."/>
            <person name="Suttiyut T."/>
            <person name="Ogas R."/>
            <person name="Tomko P."/>
            <person name="Gavelis G."/>
            <person name="Widhalm J.R."/>
            <person name="Wisecaver J.H."/>
        </authorList>
    </citation>
    <scope>NUCLEOTIDE SEQUENCE</scope>
    <source>
        <strain evidence="1">ECLA1</strain>
    </source>
</reference>